<keyword evidence="5 10" id="KW-0418">Kinase</keyword>
<evidence type="ECO:0000259" key="8">
    <source>
        <dbReference type="PROSITE" id="PS50112"/>
    </source>
</evidence>
<dbReference type="SUPFAM" id="SSF55781">
    <property type="entry name" value="GAF domain-like"/>
    <property type="match status" value="2"/>
</dbReference>
<feature type="domain" description="Histidine kinase" evidence="7">
    <location>
        <begin position="622"/>
        <end position="835"/>
    </location>
</feature>
<reference evidence="10 11" key="1">
    <citation type="journal article" date="2009" name="PLoS Genet.">
        <title>Alliance of proteomics and genomics to unravel the specificities of Sahara bacterium Deinococcus deserti.</title>
        <authorList>
            <person name="de Groot A."/>
            <person name="Dulermo R."/>
            <person name="Ortet P."/>
            <person name="Blanchard L."/>
            <person name="Guerin P."/>
            <person name="Fernandez B."/>
            <person name="Vacherie B."/>
            <person name="Dossat C."/>
            <person name="Jolivet E."/>
            <person name="Siguier P."/>
            <person name="Chandler M."/>
            <person name="Barakat M."/>
            <person name="Dedieu A."/>
            <person name="Barbe V."/>
            <person name="Heulin T."/>
            <person name="Sommer S."/>
            <person name="Achouak W."/>
            <person name="Armengaud J."/>
        </authorList>
    </citation>
    <scope>NUCLEOTIDE SEQUENCE [LARGE SCALE GENOMIC DNA]</scope>
    <source>
        <strain evidence="11">DSM 17065 / CIP 109153 / LMG 22923 / VCD115</strain>
        <plasmid evidence="11">pDeide2</plasmid>
    </source>
</reference>
<evidence type="ECO:0000256" key="2">
    <source>
        <dbReference type="ARBA" id="ARBA00012438"/>
    </source>
</evidence>
<dbReference type="EC" id="2.7.13.3" evidence="2"/>
<dbReference type="PROSITE" id="PS50113">
    <property type="entry name" value="PAC"/>
    <property type="match status" value="1"/>
</dbReference>
<dbReference type="SUPFAM" id="SSF55785">
    <property type="entry name" value="PYP-like sensor domain (PAS domain)"/>
    <property type="match status" value="2"/>
</dbReference>
<dbReference type="SMART" id="SM00065">
    <property type="entry name" value="GAF"/>
    <property type="match status" value="2"/>
</dbReference>
<evidence type="ECO:0000256" key="6">
    <source>
        <dbReference type="SAM" id="Coils"/>
    </source>
</evidence>
<dbReference type="Pfam" id="PF00512">
    <property type="entry name" value="HisKA"/>
    <property type="match status" value="1"/>
</dbReference>
<dbReference type="InterPro" id="IPR000700">
    <property type="entry name" value="PAS-assoc_C"/>
</dbReference>
<dbReference type="HOGENOM" id="CLU_000445_114_41_0"/>
<dbReference type="InterPro" id="IPR036890">
    <property type="entry name" value="HATPase_C_sf"/>
</dbReference>
<dbReference type="InterPro" id="IPR052162">
    <property type="entry name" value="Sensor_kinase/Photoreceptor"/>
</dbReference>
<dbReference type="PRINTS" id="PR00344">
    <property type="entry name" value="BCTRLSENSOR"/>
</dbReference>
<dbReference type="SMART" id="SM00387">
    <property type="entry name" value="HATPase_c"/>
    <property type="match status" value="1"/>
</dbReference>
<dbReference type="KEGG" id="ddr:Deide_2p02130"/>
<dbReference type="AlphaFoldDB" id="C1D395"/>
<dbReference type="Pfam" id="PF08447">
    <property type="entry name" value="PAS_3"/>
    <property type="match status" value="1"/>
</dbReference>
<dbReference type="RefSeq" id="WP_012695354.1">
    <property type="nucleotide sequence ID" value="NC_012529.1"/>
</dbReference>
<dbReference type="SMART" id="SM00086">
    <property type="entry name" value="PAC"/>
    <property type="match status" value="1"/>
</dbReference>
<dbReference type="PROSITE" id="PS50112">
    <property type="entry name" value="PAS"/>
    <property type="match status" value="1"/>
</dbReference>
<dbReference type="PANTHER" id="PTHR43304">
    <property type="entry name" value="PHYTOCHROME-LIKE PROTEIN CPH1"/>
    <property type="match status" value="1"/>
</dbReference>
<dbReference type="CDD" id="cd16921">
    <property type="entry name" value="HATPase_FilI-like"/>
    <property type="match status" value="1"/>
</dbReference>
<evidence type="ECO:0000256" key="4">
    <source>
        <dbReference type="ARBA" id="ARBA00022679"/>
    </source>
</evidence>
<dbReference type="InterPro" id="IPR001610">
    <property type="entry name" value="PAC"/>
</dbReference>
<dbReference type="Gene3D" id="2.10.70.100">
    <property type="match status" value="1"/>
</dbReference>
<dbReference type="Gene3D" id="3.30.450.20">
    <property type="entry name" value="PAS domain"/>
    <property type="match status" value="2"/>
</dbReference>
<sequence>MTFFPVLTPPLVHLLDAVGDAIFTLDAAGYFTYANSTAAAMINLTPAEVLGKHLERDFPDAFSRRWPGESRRALELQRPVEYDAFSPSMSTWVRVHIVPTPEGLAVQLRDVTFVRRTESLQQLTARLNQASTPRQVGRVLLEQAVASAGAYMGALAAPSADGTSLELQEDVGYTPELRQRFARFSVDLDIPPCDAVRRGRAIFVSGDEFDRLYPGSMGVRAQQTRSLAALPLTVEGKLWGVLALSFEEARRFYPAEQEFLLSLVEQCSQAVGRTEAEAGRRTSQAQLRVMLEAAGIGHWELDSRTQNTWRSARHDAIFGYPDGHPDWTYTSFIEHVLPEDRERIVQTYESALARGLPWDFECRVRRADGEVRWIWGHGLSLTVQDQSQGHMLGLVQDITGRKQVEEELRAQAEILATVNRIGQTLSAELELSALVQAVTDAGVELTGAQFGAFFYNTTDRNKETHTLYALSGVPREAFAGYPLPRTTAIFGPTFRGEGVIRVDDVTQDARYGQNAPHHGMPQGHLAVRSYLAVPVIARSGEVLGGLFFGHEEAGIFTERAENVTLGLAAQTAVALDNARLYQQLQDSHSELEGRVEERTEQLKAQATELQRSNQELEQFAYIASHDLQAPIRAVTSFAGLLESRYGSQLDQRGQKYLSQIVTSGLHMKRLVDDLLAFSRIHTTQHSLEPTDTQAVFKEVAGRLSEDGEMHAHQITSDPLPLVLADAPQLDQLLQNLMSNALKYRREDVVAHVHVSARRDGNMWRFAVQDNGIGIEPQYHSRIFEIFQRLHGQEQYQGTGIGLAVCKKIVERHGGRIWLESTFGQGTTFFFTLRAV</sequence>
<dbReference type="InterPro" id="IPR005467">
    <property type="entry name" value="His_kinase_dom"/>
</dbReference>
<keyword evidence="6" id="KW-0175">Coiled coil</keyword>
<dbReference type="SUPFAM" id="SSF47384">
    <property type="entry name" value="Homodimeric domain of signal transducing histidine kinase"/>
    <property type="match status" value="1"/>
</dbReference>
<feature type="domain" description="PAC" evidence="9">
    <location>
        <begin position="358"/>
        <end position="410"/>
    </location>
</feature>
<gene>
    <name evidence="10" type="ordered locus">Deide_2p02130</name>
</gene>
<dbReference type="Pfam" id="PF13185">
    <property type="entry name" value="GAF_2"/>
    <property type="match status" value="2"/>
</dbReference>
<protein>
    <recommendedName>
        <fullName evidence="2">histidine kinase</fullName>
        <ecNumber evidence="2">2.7.13.3</ecNumber>
    </recommendedName>
</protein>
<dbReference type="Pfam" id="PF02518">
    <property type="entry name" value="HATPase_c"/>
    <property type="match status" value="1"/>
</dbReference>
<dbReference type="InterPro" id="IPR000014">
    <property type="entry name" value="PAS"/>
</dbReference>
<evidence type="ECO:0000256" key="1">
    <source>
        <dbReference type="ARBA" id="ARBA00000085"/>
    </source>
</evidence>
<dbReference type="InterPro" id="IPR035965">
    <property type="entry name" value="PAS-like_dom_sf"/>
</dbReference>
<dbReference type="OrthoDB" id="5524356at2"/>
<name>C1D395_DEIDV</name>
<dbReference type="Gene3D" id="1.10.287.130">
    <property type="match status" value="1"/>
</dbReference>
<dbReference type="Proteomes" id="UP000002208">
    <property type="component" value="Plasmid 2"/>
</dbReference>
<evidence type="ECO:0000313" key="11">
    <source>
        <dbReference type="Proteomes" id="UP000002208"/>
    </source>
</evidence>
<evidence type="ECO:0000313" key="10">
    <source>
        <dbReference type="EMBL" id="ACO47884.1"/>
    </source>
</evidence>
<evidence type="ECO:0000259" key="7">
    <source>
        <dbReference type="PROSITE" id="PS50109"/>
    </source>
</evidence>
<evidence type="ECO:0000256" key="5">
    <source>
        <dbReference type="ARBA" id="ARBA00022777"/>
    </source>
</evidence>
<evidence type="ECO:0000259" key="9">
    <source>
        <dbReference type="PROSITE" id="PS50113"/>
    </source>
</evidence>
<dbReference type="InterPro" id="IPR004358">
    <property type="entry name" value="Sig_transdc_His_kin-like_C"/>
</dbReference>
<dbReference type="Gene3D" id="3.30.565.10">
    <property type="entry name" value="Histidine kinase-like ATPase, C-terminal domain"/>
    <property type="match status" value="1"/>
</dbReference>
<accession>C1D395</accession>
<evidence type="ECO:0000256" key="3">
    <source>
        <dbReference type="ARBA" id="ARBA00022553"/>
    </source>
</evidence>
<dbReference type="CDD" id="cd00082">
    <property type="entry name" value="HisKA"/>
    <property type="match status" value="1"/>
</dbReference>
<dbReference type="InterPro" id="IPR036097">
    <property type="entry name" value="HisK_dim/P_sf"/>
</dbReference>
<dbReference type="InterPro" id="IPR029016">
    <property type="entry name" value="GAF-like_dom_sf"/>
</dbReference>
<geneLocation type="plasmid" evidence="11">
    <name>pDeide2</name>
</geneLocation>
<proteinExistence type="predicted"/>
<dbReference type="InterPro" id="IPR013655">
    <property type="entry name" value="PAS_fold_3"/>
</dbReference>
<feature type="domain" description="PAS" evidence="8">
    <location>
        <begin position="11"/>
        <end position="58"/>
    </location>
</feature>
<keyword evidence="11" id="KW-1185">Reference proteome</keyword>
<dbReference type="SMART" id="SM00388">
    <property type="entry name" value="HisKA"/>
    <property type="match status" value="1"/>
</dbReference>
<keyword evidence="4" id="KW-0808">Transferase</keyword>
<dbReference type="GO" id="GO:0006355">
    <property type="term" value="P:regulation of DNA-templated transcription"/>
    <property type="evidence" value="ECO:0007669"/>
    <property type="project" value="InterPro"/>
</dbReference>
<dbReference type="Gene3D" id="3.30.450.40">
    <property type="match status" value="2"/>
</dbReference>
<dbReference type="PROSITE" id="PS50109">
    <property type="entry name" value="HIS_KIN"/>
    <property type="match status" value="1"/>
</dbReference>
<comment type="catalytic activity">
    <reaction evidence="1">
        <text>ATP + protein L-histidine = ADP + protein N-phospho-L-histidine.</text>
        <dbReference type="EC" id="2.7.13.3"/>
    </reaction>
</comment>
<dbReference type="PANTHER" id="PTHR43304:SF1">
    <property type="entry name" value="PAC DOMAIN-CONTAINING PROTEIN"/>
    <property type="match status" value="1"/>
</dbReference>
<dbReference type="Pfam" id="PF00989">
    <property type="entry name" value="PAS"/>
    <property type="match status" value="1"/>
</dbReference>
<dbReference type="InterPro" id="IPR003018">
    <property type="entry name" value="GAF"/>
</dbReference>
<dbReference type="EMBL" id="CP001116">
    <property type="protein sequence ID" value="ACO47884.1"/>
    <property type="molecule type" value="Genomic_DNA"/>
</dbReference>
<dbReference type="InterPro" id="IPR013767">
    <property type="entry name" value="PAS_fold"/>
</dbReference>
<dbReference type="SUPFAM" id="SSF55874">
    <property type="entry name" value="ATPase domain of HSP90 chaperone/DNA topoisomerase II/histidine kinase"/>
    <property type="match status" value="1"/>
</dbReference>
<dbReference type="GO" id="GO:0000155">
    <property type="term" value="F:phosphorelay sensor kinase activity"/>
    <property type="evidence" value="ECO:0007669"/>
    <property type="project" value="InterPro"/>
</dbReference>
<dbReference type="NCBIfam" id="TIGR00229">
    <property type="entry name" value="sensory_box"/>
    <property type="match status" value="1"/>
</dbReference>
<dbReference type="SMART" id="SM00091">
    <property type="entry name" value="PAS"/>
    <property type="match status" value="2"/>
</dbReference>
<feature type="coiled-coil region" evidence="6">
    <location>
        <begin position="581"/>
        <end position="619"/>
    </location>
</feature>
<keyword evidence="3" id="KW-0597">Phosphoprotein</keyword>
<dbReference type="InterPro" id="IPR003594">
    <property type="entry name" value="HATPase_dom"/>
</dbReference>
<dbReference type="CDD" id="cd00130">
    <property type="entry name" value="PAS"/>
    <property type="match status" value="2"/>
</dbReference>
<dbReference type="InterPro" id="IPR003661">
    <property type="entry name" value="HisK_dim/P_dom"/>
</dbReference>
<dbReference type="FunFam" id="3.30.565.10:FF:000006">
    <property type="entry name" value="Sensor histidine kinase WalK"/>
    <property type="match status" value="1"/>
</dbReference>
<keyword evidence="10" id="KW-0614">Plasmid</keyword>
<organism evidence="10 11">
    <name type="scientific">Deinococcus deserti (strain DSM 17065 / CIP 109153 / LMG 22923 / VCD115)</name>
    <dbReference type="NCBI Taxonomy" id="546414"/>
    <lineage>
        <taxon>Bacteria</taxon>
        <taxon>Thermotogati</taxon>
        <taxon>Deinococcota</taxon>
        <taxon>Deinococci</taxon>
        <taxon>Deinococcales</taxon>
        <taxon>Deinococcaceae</taxon>
        <taxon>Deinococcus</taxon>
    </lineage>
</organism>